<dbReference type="AlphaFoldDB" id="A0A644WU32"/>
<sequence>MKNIILFAAIFSSVLLSAFAQEAEYVVKLTNKTNPEKIRYLKEGRRIKIFSEDNSHHAGRLVVPSDSTLKVDDKIFQVDDIPKIRGNSTGLLVAKIAGGALGAFGIMLAVAGTSIIVDALASNSLAVIILVPIGVITVATGFIVASAGSSVLFINGMKYDLRDKWDISIVPASEFSK</sequence>
<reference evidence="2" key="1">
    <citation type="submission" date="2019-08" db="EMBL/GenBank/DDBJ databases">
        <authorList>
            <person name="Kucharzyk K."/>
            <person name="Murdoch R.W."/>
            <person name="Higgins S."/>
            <person name="Loffler F."/>
        </authorList>
    </citation>
    <scope>NUCLEOTIDE SEQUENCE</scope>
</reference>
<evidence type="ECO:0000256" key="1">
    <source>
        <dbReference type="SAM" id="Phobius"/>
    </source>
</evidence>
<evidence type="ECO:0000313" key="2">
    <source>
        <dbReference type="EMBL" id="MPM07081.1"/>
    </source>
</evidence>
<comment type="caution">
    <text evidence="2">The sequence shown here is derived from an EMBL/GenBank/DDBJ whole genome shotgun (WGS) entry which is preliminary data.</text>
</comment>
<proteinExistence type="predicted"/>
<keyword evidence="1" id="KW-0472">Membrane</keyword>
<keyword evidence="1" id="KW-0812">Transmembrane</keyword>
<protein>
    <submittedName>
        <fullName evidence="2">Uncharacterized protein</fullName>
    </submittedName>
</protein>
<name>A0A644WU32_9ZZZZ</name>
<accession>A0A644WU32</accession>
<feature type="transmembrane region" description="Helical" evidence="1">
    <location>
        <begin position="96"/>
        <end position="120"/>
    </location>
</feature>
<keyword evidence="1" id="KW-1133">Transmembrane helix</keyword>
<gene>
    <name evidence="2" type="ORF">SDC9_53387</name>
</gene>
<feature type="transmembrane region" description="Helical" evidence="1">
    <location>
        <begin position="127"/>
        <end position="154"/>
    </location>
</feature>
<organism evidence="2">
    <name type="scientific">bioreactor metagenome</name>
    <dbReference type="NCBI Taxonomy" id="1076179"/>
    <lineage>
        <taxon>unclassified sequences</taxon>
        <taxon>metagenomes</taxon>
        <taxon>ecological metagenomes</taxon>
    </lineage>
</organism>
<dbReference type="EMBL" id="VSSQ01001298">
    <property type="protein sequence ID" value="MPM07081.1"/>
    <property type="molecule type" value="Genomic_DNA"/>
</dbReference>